<evidence type="ECO:0000256" key="4">
    <source>
        <dbReference type="SAM" id="MobiDB-lite"/>
    </source>
</evidence>
<evidence type="ECO:0000256" key="3">
    <source>
        <dbReference type="SAM" id="Coils"/>
    </source>
</evidence>
<organism evidence="5 6">
    <name type="scientific">Lactuca sativa</name>
    <name type="common">Garden lettuce</name>
    <dbReference type="NCBI Taxonomy" id="4236"/>
    <lineage>
        <taxon>Eukaryota</taxon>
        <taxon>Viridiplantae</taxon>
        <taxon>Streptophyta</taxon>
        <taxon>Embryophyta</taxon>
        <taxon>Tracheophyta</taxon>
        <taxon>Spermatophyta</taxon>
        <taxon>Magnoliopsida</taxon>
        <taxon>eudicotyledons</taxon>
        <taxon>Gunneridae</taxon>
        <taxon>Pentapetalae</taxon>
        <taxon>asterids</taxon>
        <taxon>campanulids</taxon>
        <taxon>Asterales</taxon>
        <taxon>Asteraceae</taxon>
        <taxon>Cichorioideae</taxon>
        <taxon>Cichorieae</taxon>
        <taxon>Lactucinae</taxon>
        <taxon>Lactuca</taxon>
    </lineage>
</organism>
<feature type="coiled-coil region" evidence="3">
    <location>
        <begin position="57"/>
        <end position="134"/>
    </location>
</feature>
<accession>A0A9R1XQP1</accession>
<name>A0A9R1XQP1_LACSA</name>
<gene>
    <name evidence="5" type="ORF">LSAT_V11C200081030</name>
</gene>
<evidence type="ECO:0000256" key="2">
    <source>
        <dbReference type="ARBA" id="ARBA00023054"/>
    </source>
</evidence>
<comment type="similarity">
    <text evidence="1">Belongs to the FPP family.</text>
</comment>
<proteinExistence type="inferred from homology"/>
<evidence type="ECO:0008006" key="7">
    <source>
        <dbReference type="Google" id="ProtNLM"/>
    </source>
</evidence>
<feature type="region of interest" description="Disordered" evidence="4">
    <location>
        <begin position="505"/>
        <end position="527"/>
    </location>
</feature>
<evidence type="ECO:0000313" key="5">
    <source>
        <dbReference type="EMBL" id="KAJ0222201.1"/>
    </source>
</evidence>
<dbReference type="InterPro" id="IPR008587">
    <property type="entry name" value="FPP_plant"/>
</dbReference>
<reference evidence="5 6" key="1">
    <citation type="journal article" date="2017" name="Nat. Commun.">
        <title>Genome assembly with in vitro proximity ligation data and whole-genome triplication in lettuce.</title>
        <authorList>
            <person name="Reyes-Chin-Wo S."/>
            <person name="Wang Z."/>
            <person name="Yang X."/>
            <person name="Kozik A."/>
            <person name="Arikit S."/>
            <person name="Song C."/>
            <person name="Xia L."/>
            <person name="Froenicke L."/>
            <person name="Lavelle D.O."/>
            <person name="Truco M.J."/>
            <person name="Xia R."/>
            <person name="Zhu S."/>
            <person name="Xu C."/>
            <person name="Xu H."/>
            <person name="Xu X."/>
            <person name="Cox K."/>
            <person name="Korf I."/>
            <person name="Meyers B.C."/>
            <person name="Michelmore R.W."/>
        </authorList>
    </citation>
    <scope>NUCLEOTIDE SEQUENCE [LARGE SCALE GENOMIC DNA]</scope>
    <source>
        <strain evidence="6">cv. Salinas</strain>
        <tissue evidence="5">Seedlings</tissue>
    </source>
</reference>
<sequence>MDHKSWPWKKTSTEKTMIPADRVNVGSEDETKLNYTVEPQTNLKLQDENLSAVKGGWEKAESEVLALKQELEKATQQREALNECMLQLRFVREEQEKKIHDDLMKTSNEHEKKIAELNKKVSNLELENSQLIYSLSSKEKLINELHSVRAQLDYDLSAVVGQLESTQRENASLSYEVRVLEKELEIRNEEREFNRRTSDVAHKQYLGSVKKIAQLETEAQRLRSLLQKRLPGPADVAKMQNEVDLTRRKSNPFPIASKITFLTEQLCSFEEENRLLKEFLNQKSKSQTVIPATSSDMGSDEKVSMVGSWAPSCNTVNASDIGLMDDFVEMEKLALEDMKKNETLEFNNSGVNKSIQRLIEIIEGVKLCKKDDILSSSSSSSSSSYTVHIFQWKLSEIRDILEGFLKNCNELLNGKVGMEEFCKELTFALEWIVNHCFSLQDVSSMKDEIKKHFESEVEGGPTTGQTDKFDFSKDQLPGWPMAASWNVMVGGVDKHPIKTIEECSENHQENNTIPNEERITGNDIEKRDLEKEKDEKALPSEKEIMEASEKLAECQETILNLGKQLKALSASPEEETCEITVSPLPSPKRNSNQRISLLDKMITEDATGALRSQKSKGLDSNLSVNNKSVMSPRMFVSVDGVKDEKDEEALVNFLSIVTNKKKSGGGILRRLFGRKKSFSSK</sequence>
<dbReference type="AlphaFoldDB" id="A0A9R1XQP1"/>
<evidence type="ECO:0000313" key="6">
    <source>
        <dbReference type="Proteomes" id="UP000235145"/>
    </source>
</evidence>
<dbReference type="Proteomes" id="UP000235145">
    <property type="component" value="Unassembled WGS sequence"/>
</dbReference>
<comment type="caution">
    <text evidence="5">The sequence shown here is derived from an EMBL/GenBank/DDBJ whole genome shotgun (WGS) entry which is preliminary data.</text>
</comment>
<dbReference type="Pfam" id="PF05911">
    <property type="entry name" value="FPP"/>
    <property type="match status" value="3"/>
</dbReference>
<dbReference type="SUPFAM" id="SSF90257">
    <property type="entry name" value="Myosin rod fragments"/>
    <property type="match status" value="1"/>
</dbReference>
<evidence type="ECO:0000256" key="1">
    <source>
        <dbReference type="ARBA" id="ARBA00005921"/>
    </source>
</evidence>
<dbReference type="PANTHER" id="PTHR31580">
    <property type="entry name" value="FILAMENT-LIKE PLANT PROTEIN 4"/>
    <property type="match status" value="1"/>
</dbReference>
<keyword evidence="6" id="KW-1185">Reference proteome</keyword>
<dbReference type="PANTHER" id="PTHR31580:SF45">
    <property type="entry name" value="FILAMENT-LIKE PLANT PROTEIN"/>
    <property type="match status" value="1"/>
</dbReference>
<feature type="compositionally biased region" description="Basic and acidic residues" evidence="4">
    <location>
        <begin position="515"/>
        <end position="527"/>
    </location>
</feature>
<dbReference type="EMBL" id="NBSK02000002">
    <property type="protein sequence ID" value="KAJ0222201.1"/>
    <property type="molecule type" value="Genomic_DNA"/>
</dbReference>
<keyword evidence="2 3" id="KW-0175">Coiled coil</keyword>
<protein>
    <recommendedName>
        <fullName evidence="7">Filament-like plant protein 7</fullName>
    </recommendedName>
</protein>